<protein>
    <submittedName>
        <fullName evidence="2">Uncharacterized protein</fullName>
    </submittedName>
</protein>
<dbReference type="Proteomes" id="UP000287651">
    <property type="component" value="Unassembled WGS sequence"/>
</dbReference>
<feature type="region of interest" description="Disordered" evidence="1">
    <location>
        <begin position="140"/>
        <end position="159"/>
    </location>
</feature>
<evidence type="ECO:0000313" key="3">
    <source>
        <dbReference type="Proteomes" id="UP000287651"/>
    </source>
</evidence>
<organism evidence="2 3">
    <name type="scientific">Ensete ventricosum</name>
    <name type="common">Abyssinian banana</name>
    <name type="synonym">Musa ensete</name>
    <dbReference type="NCBI Taxonomy" id="4639"/>
    <lineage>
        <taxon>Eukaryota</taxon>
        <taxon>Viridiplantae</taxon>
        <taxon>Streptophyta</taxon>
        <taxon>Embryophyta</taxon>
        <taxon>Tracheophyta</taxon>
        <taxon>Spermatophyta</taxon>
        <taxon>Magnoliopsida</taxon>
        <taxon>Liliopsida</taxon>
        <taxon>Zingiberales</taxon>
        <taxon>Musaceae</taxon>
        <taxon>Ensete</taxon>
    </lineage>
</organism>
<feature type="region of interest" description="Disordered" evidence="1">
    <location>
        <begin position="1"/>
        <end position="34"/>
    </location>
</feature>
<gene>
    <name evidence="2" type="ORF">B296_00010058</name>
</gene>
<evidence type="ECO:0000313" key="2">
    <source>
        <dbReference type="EMBL" id="RRT69667.1"/>
    </source>
</evidence>
<sequence>MASLGSSIDVRSIPPARSGGTSLGSPVASTSGLSSGVPSLINAKSQRDLEVMKACHDIDLAMAEGSLDAIRKCYSIPDEYALCAPLPEQHPYNSGSAELSISVDALEADLRFPFHPIIEECLGWWRIFSSQVIIGKHKSHRSKGSSRAPFRDKELAASSEEPTPSVYRRLKSMKDLCRTTVHKYDEEYYVLQTVDLPPRDPNFEIRDQWLNLKSLAQVWDDS</sequence>
<dbReference type="EMBL" id="AMZH03004270">
    <property type="protein sequence ID" value="RRT69667.1"/>
    <property type="molecule type" value="Genomic_DNA"/>
</dbReference>
<feature type="compositionally biased region" description="Polar residues" evidence="1">
    <location>
        <begin position="19"/>
        <end position="34"/>
    </location>
</feature>
<comment type="caution">
    <text evidence="2">The sequence shown here is derived from an EMBL/GenBank/DDBJ whole genome shotgun (WGS) entry which is preliminary data.</text>
</comment>
<name>A0A427A094_ENSVE</name>
<proteinExistence type="predicted"/>
<dbReference type="AlphaFoldDB" id="A0A427A094"/>
<evidence type="ECO:0000256" key="1">
    <source>
        <dbReference type="SAM" id="MobiDB-lite"/>
    </source>
</evidence>
<reference evidence="2 3" key="1">
    <citation type="journal article" date="2014" name="Agronomy (Basel)">
        <title>A Draft Genome Sequence for Ensete ventricosum, the Drought-Tolerant Tree Against Hunger.</title>
        <authorList>
            <person name="Harrison J."/>
            <person name="Moore K.A."/>
            <person name="Paszkiewicz K."/>
            <person name="Jones T."/>
            <person name="Grant M."/>
            <person name="Ambacheew D."/>
            <person name="Muzemil S."/>
            <person name="Studholme D.J."/>
        </authorList>
    </citation>
    <scope>NUCLEOTIDE SEQUENCE [LARGE SCALE GENOMIC DNA]</scope>
</reference>
<accession>A0A427A094</accession>